<dbReference type="PROSITE" id="PS50188">
    <property type="entry name" value="B302_SPRY"/>
    <property type="match status" value="1"/>
</dbReference>
<feature type="domain" description="B30.2/SPRY" evidence="10">
    <location>
        <begin position="370"/>
        <end position="569"/>
    </location>
</feature>
<dbReference type="SUPFAM" id="SSF57845">
    <property type="entry name" value="B-box zinc-binding domain"/>
    <property type="match status" value="1"/>
</dbReference>
<dbReference type="Gene3D" id="2.60.120.920">
    <property type="match status" value="1"/>
</dbReference>
<evidence type="ECO:0000259" key="9">
    <source>
        <dbReference type="PROSITE" id="PS50119"/>
    </source>
</evidence>
<dbReference type="PROSITE" id="PS50119">
    <property type="entry name" value="ZF_BBOX"/>
    <property type="match status" value="1"/>
</dbReference>
<dbReference type="Gene3D" id="3.30.40.10">
    <property type="entry name" value="Zinc/RING finger domain, C3HC4 (zinc finger)"/>
    <property type="match status" value="1"/>
</dbReference>
<dbReference type="SMART" id="SM00449">
    <property type="entry name" value="SPRY"/>
    <property type="match status" value="1"/>
</dbReference>
<accession>A0A6P8H1S5</accession>
<dbReference type="AlphaFoldDB" id="A0A6P8H1S5"/>
<evidence type="ECO:0000313" key="11">
    <source>
        <dbReference type="Proteomes" id="UP000515152"/>
    </source>
</evidence>
<protein>
    <submittedName>
        <fullName evidence="12">E3 ubiquitin-protein ligase TRIM39-like</fullName>
    </submittedName>
</protein>
<dbReference type="Pfam" id="PF13765">
    <property type="entry name" value="PRY"/>
    <property type="match status" value="1"/>
</dbReference>
<dbReference type="InterPro" id="IPR051051">
    <property type="entry name" value="E3_ubiq-ligase_TRIM/RNF"/>
</dbReference>
<dbReference type="SUPFAM" id="SSF57850">
    <property type="entry name" value="RING/U-box"/>
    <property type="match status" value="1"/>
</dbReference>
<keyword evidence="7" id="KW-0175">Coiled coil</keyword>
<dbReference type="GeneID" id="105908818"/>
<evidence type="ECO:0000256" key="5">
    <source>
        <dbReference type="ARBA" id="ARBA00022859"/>
    </source>
</evidence>
<dbReference type="PROSITE" id="PS00518">
    <property type="entry name" value="ZF_RING_1"/>
    <property type="match status" value="1"/>
</dbReference>
<dbReference type="InterPro" id="IPR013083">
    <property type="entry name" value="Znf_RING/FYVE/PHD"/>
</dbReference>
<evidence type="ECO:0000313" key="12">
    <source>
        <dbReference type="RefSeq" id="XP_031441105.1"/>
    </source>
</evidence>
<feature type="coiled-coil region" evidence="7">
    <location>
        <begin position="215"/>
        <end position="249"/>
    </location>
</feature>
<organism evidence="11 12">
    <name type="scientific">Clupea harengus</name>
    <name type="common">Atlantic herring</name>
    <dbReference type="NCBI Taxonomy" id="7950"/>
    <lineage>
        <taxon>Eukaryota</taxon>
        <taxon>Metazoa</taxon>
        <taxon>Chordata</taxon>
        <taxon>Craniata</taxon>
        <taxon>Vertebrata</taxon>
        <taxon>Euteleostomi</taxon>
        <taxon>Actinopterygii</taxon>
        <taxon>Neopterygii</taxon>
        <taxon>Teleostei</taxon>
        <taxon>Clupei</taxon>
        <taxon>Clupeiformes</taxon>
        <taxon>Clupeoidei</taxon>
        <taxon>Clupeidae</taxon>
        <taxon>Clupea</taxon>
    </lineage>
</organism>
<dbReference type="RefSeq" id="XP_031441105.1">
    <property type="nucleotide sequence ID" value="XM_031585245.2"/>
</dbReference>
<dbReference type="CDD" id="cd13733">
    <property type="entry name" value="SPRY_PRY_C-I_1"/>
    <property type="match status" value="1"/>
</dbReference>
<dbReference type="InterPro" id="IPR006574">
    <property type="entry name" value="PRY"/>
</dbReference>
<dbReference type="KEGG" id="char:105908818"/>
<feature type="domain" description="B box-type" evidence="9">
    <location>
        <begin position="171"/>
        <end position="211"/>
    </location>
</feature>
<keyword evidence="4" id="KW-0862">Zinc</keyword>
<proteinExistence type="predicted"/>
<dbReference type="PRINTS" id="PR01407">
    <property type="entry name" value="BUTYPHLNCDUF"/>
</dbReference>
<keyword evidence="5" id="KW-0391">Immunity</keyword>
<name>A0A6P8H1S5_CLUHA</name>
<dbReference type="PROSITE" id="PS50089">
    <property type="entry name" value="ZF_RING_2"/>
    <property type="match status" value="1"/>
</dbReference>
<dbReference type="FunFam" id="2.60.120.920:FF:000004">
    <property type="entry name" value="Butyrophilin subfamily 1 member A1"/>
    <property type="match status" value="1"/>
</dbReference>
<dbReference type="SUPFAM" id="SSF49899">
    <property type="entry name" value="Concanavalin A-like lectins/glucanases"/>
    <property type="match status" value="1"/>
</dbReference>
<dbReference type="Pfam" id="PF13445">
    <property type="entry name" value="zf-RING_UBOX"/>
    <property type="match status" value="1"/>
</dbReference>
<evidence type="ECO:0000259" key="10">
    <source>
        <dbReference type="PROSITE" id="PS50188"/>
    </source>
</evidence>
<dbReference type="InterPro" id="IPR027370">
    <property type="entry name" value="Znf-RING_euk"/>
</dbReference>
<keyword evidence="2" id="KW-0479">Metal-binding</keyword>
<evidence type="ECO:0000256" key="1">
    <source>
        <dbReference type="ARBA" id="ARBA00022588"/>
    </source>
</evidence>
<dbReference type="InterPro" id="IPR017907">
    <property type="entry name" value="Znf_RING_CS"/>
</dbReference>
<evidence type="ECO:0000256" key="7">
    <source>
        <dbReference type="SAM" id="Coils"/>
    </source>
</evidence>
<dbReference type="InterPro" id="IPR001870">
    <property type="entry name" value="B30.2/SPRY"/>
</dbReference>
<feature type="domain" description="RING-type" evidence="8">
    <location>
        <begin position="15"/>
        <end position="59"/>
    </location>
</feature>
<sequence length="571" mass="64465">MASSGPLLPEEQLLCSVCAAIFTDPVTLPCGHNFCRSCLFGLWDSSSSSSSSCSCPHCHRTFPSRPELSINAAFREIAERFKAARLVSVSAEPKLTSDPPHQPQAVTVTAATTGAPAAGDEIPCDVCTGPRLRASKACLECLTCYCTAHLEPHLRVAGLRRHRLIEPVERLEERACERHGRPLELYCRWDQMCVCRFCAETDHLDHVMVTLDVESVEKKTSLKMLEAEMNQLIQERLNKTQEVKRAEELSKENTRREEEKSVHMFQALLRCVEGGQASLVKEMEEKQTSVERIAQRHQQELERETAELRARRDELETLQKNDDPVDLLQRFPQAVSRPQMKDWSDTTVYTDQCVGITRRVLSKVEEMLKTEMKKLEENELKRMQEYAVDVTFDPDTAHPNIHLSEDSKQAGRGETHKDLPDIPARFDPVLCVVGRQGFSSGRFYYEVQVGSKTFWDLGVVRESVNRKGMITSKPENGFWTVRLRNKDEYRALGSPSVLLALRGCPQRIGIYVDYEGGRVSFYDAEARRHVYSFTGHAFTEPLYPFFSPGVADDGKNLAPLVITSVNPPSGL</sequence>
<feature type="coiled-coil region" evidence="7">
    <location>
        <begin position="280"/>
        <end position="321"/>
    </location>
</feature>
<reference evidence="12" key="1">
    <citation type="submission" date="2025-08" db="UniProtKB">
        <authorList>
            <consortium name="RefSeq"/>
        </authorList>
    </citation>
    <scope>IDENTIFICATION</scope>
</reference>
<dbReference type="Pfam" id="PF00643">
    <property type="entry name" value="zf-B_box"/>
    <property type="match status" value="1"/>
</dbReference>
<dbReference type="InterPro" id="IPR013320">
    <property type="entry name" value="ConA-like_dom_sf"/>
</dbReference>
<dbReference type="InterPro" id="IPR001841">
    <property type="entry name" value="Znf_RING"/>
</dbReference>
<dbReference type="GO" id="GO:0005737">
    <property type="term" value="C:cytoplasm"/>
    <property type="evidence" value="ECO:0007669"/>
    <property type="project" value="UniProtKB-ARBA"/>
</dbReference>
<gene>
    <name evidence="12" type="primary">LOC105908818</name>
</gene>
<dbReference type="InterPro" id="IPR058030">
    <property type="entry name" value="TRIM8/14/16/25/29/45/65_CC"/>
</dbReference>
<dbReference type="Proteomes" id="UP000515152">
    <property type="component" value="Chromosome 18"/>
</dbReference>
<evidence type="ECO:0000256" key="2">
    <source>
        <dbReference type="ARBA" id="ARBA00022723"/>
    </source>
</evidence>
<dbReference type="Gene3D" id="4.10.830.40">
    <property type="match status" value="1"/>
</dbReference>
<dbReference type="Gene3D" id="3.30.160.60">
    <property type="entry name" value="Classic Zinc Finger"/>
    <property type="match status" value="1"/>
</dbReference>
<evidence type="ECO:0000256" key="3">
    <source>
        <dbReference type="ARBA" id="ARBA00022771"/>
    </source>
</evidence>
<dbReference type="GO" id="GO:0008270">
    <property type="term" value="F:zinc ion binding"/>
    <property type="evidence" value="ECO:0007669"/>
    <property type="project" value="UniProtKB-KW"/>
</dbReference>
<dbReference type="InterPro" id="IPR003879">
    <property type="entry name" value="Butyrophylin_SPRY"/>
</dbReference>
<dbReference type="InterPro" id="IPR043136">
    <property type="entry name" value="B30.2/SPRY_sf"/>
</dbReference>
<dbReference type="OrthoDB" id="6270329at2759"/>
<dbReference type="CDD" id="cd19769">
    <property type="entry name" value="Bbox2_TRIM16-like"/>
    <property type="match status" value="1"/>
</dbReference>
<dbReference type="GO" id="GO:0045087">
    <property type="term" value="P:innate immune response"/>
    <property type="evidence" value="ECO:0007669"/>
    <property type="project" value="UniProtKB-KW"/>
</dbReference>
<keyword evidence="11" id="KW-1185">Reference proteome</keyword>
<dbReference type="PANTHER" id="PTHR25465">
    <property type="entry name" value="B-BOX DOMAIN CONTAINING"/>
    <property type="match status" value="1"/>
</dbReference>
<dbReference type="PANTHER" id="PTHR25465:SF32">
    <property type="entry name" value="BLOODTHIRSTY-RELATED GENE FAMILY, MEMBER 16 ISOFORM X1-RELATED"/>
    <property type="match status" value="1"/>
</dbReference>
<evidence type="ECO:0000259" key="8">
    <source>
        <dbReference type="PROSITE" id="PS50089"/>
    </source>
</evidence>
<evidence type="ECO:0000256" key="6">
    <source>
        <dbReference type="PROSITE-ProRule" id="PRU00024"/>
    </source>
</evidence>
<evidence type="ECO:0000256" key="4">
    <source>
        <dbReference type="ARBA" id="ARBA00022833"/>
    </source>
</evidence>
<dbReference type="Pfam" id="PF00622">
    <property type="entry name" value="SPRY"/>
    <property type="match status" value="1"/>
</dbReference>
<dbReference type="SMART" id="SM00589">
    <property type="entry name" value="PRY"/>
    <property type="match status" value="1"/>
</dbReference>
<keyword evidence="1" id="KW-0399">Innate immunity</keyword>
<dbReference type="InterPro" id="IPR003877">
    <property type="entry name" value="SPRY_dom"/>
</dbReference>
<dbReference type="SMART" id="SM00336">
    <property type="entry name" value="BBOX"/>
    <property type="match status" value="1"/>
</dbReference>
<dbReference type="Pfam" id="PF25600">
    <property type="entry name" value="TRIM_CC"/>
    <property type="match status" value="1"/>
</dbReference>
<dbReference type="InterPro" id="IPR000315">
    <property type="entry name" value="Znf_B-box"/>
</dbReference>
<keyword evidence="3 6" id="KW-0863">Zinc-finger</keyword>
<dbReference type="SMART" id="SM00184">
    <property type="entry name" value="RING"/>
    <property type="match status" value="1"/>
</dbReference>